<proteinExistence type="predicted"/>
<dbReference type="Proteomes" id="UP000003856">
    <property type="component" value="Unassembled WGS sequence"/>
</dbReference>
<feature type="transmembrane region" description="Helical" evidence="3">
    <location>
        <begin position="12"/>
        <end position="31"/>
    </location>
</feature>
<keyword evidence="6" id="KW-1185">Reference proteome</keyword>
<feature type="non-terminal residue" evidence="5">
    <location>
        <position position="389"/>
    </location>
</feature>
<organism evidence="5 6">
    <name type="scientific">Acidovorax delafieldii 2AN</name>
    <dbReference type="NCBI Taxonomy" id="573060"/>
    <lineage>
        <taxon>Bacteria</taxon>
        <taxon>Pseudomonadati</taxon>
        <taxon>Pseudomonadota</taxon>
        <taxon>Betaproteobacteria</taxon>
        <taxon>Burkholderiales</taxon>
        <taxon>Comamonadaceae</taxon>
        <taxon>Acidovorax</taxon>
    </lineage>
</organism>
<comment type="caution">
    <text evidence="5">The sequence shown here is derived from an EMBL/GenBank/DDBJ whole genome shotgun (WGS) entry which is preliminary data.</text>
</comment>
<gene>
    <name evidence="5" type="ORF">AcdelDRAFT_4490</name>
</gene>
<feature type="domain" description="GGDEF" evidence="4">
    <location>
        <begin position="252"/>
        <end position="381"/>
    </location>
</feature>
<accession>C5TC60</accession>
<evidence type="ECO:0000313" key="5">
    <source>
        <dbReference type="EMBL" id="EER57938.1"/>
    </source>
</evidence>
<dbReference type="NCBIfam" id="TIGR00254">
    <property type="entry name" value="GGDEF"/>
    <property type="match status" value="1"/>
</dbReference>
<name>C5TC60_ACIDE</name>
<dbReference type="InterPro" id="IPR043128">
    <property type="entry name" value="Rev_trsase/Diguanyl_cyclase"/>
</dbReference>
<dbReference type="EMBL" id="ACQT01000410">
    <property type="protein sequence ID" value="EER57938.1"/>
    <property type="molecule type" value="Genomic_DNA"/>
</dbReference>
<dbReference type="CDD" id="cd01949">
    <property type="entry name" value="GGDEF"/>
    <property type="match status" value="1"/>
</dbReference>
<dbReference type="GO" id="GO:0005886">
    <property type="term" value="C:plasma membrane"/>
    <property type="evidence" value="ECO:0007669"/>
    <property type="project" value="TreeGrafter"/>
</dbReference>
<evidence type="ECO:0000256" key="2">
    <source>
        <dbReference type="ARBA" id="ARBA00034247"/>
    </source>
</evidence>
<dbReference type="FunFam" id="3.30.70.270:FF:000001">
    <property type="entry name" value="Diguanylate cyclase domain protein"/>
    <property type="match status" value="1"/>
</dbReference>
<dbReference type="PROSITE" id="PS50887">
    <property type="entry name" value="GGDEF"/>
    <property type="match status" value="1"/>
</dbReference>
<dbReference type="OrthoDB" id="9813903at2"/>
<evidence type="ECO:0000256" key="3">
    <source>
        <dbReference type="SAM" id="Phobius"/>
    </source>
</evidence>
<feature type="transmembrane region" description="Helical" evidence="3">
    <location>
        <begin position="93"/>
        <end position="113"/>
    </location>
</feature>
<dbReference type="GO" id="GO:0043709">
    <property type="term" value="P:cell adhesion involved in single-species biofilm formation"/>
    <property type="evidence" value="ECO:0007669"/>
    <property type="project" value="TreeGrafter"/>
</dbReference>
<evidence type="ECO:0000259" key="4">
    <source>
        <dbReference type="PROSITE" id="PS50887"/>
    </source>
</evidence>
<dbReference type="SUPFAM" id="SSF55073">
    <property type="entry name" value="Nucleotide cyclase"/>
    <property type="match status" value="1"/>
</dbReference>
<keyword evidence="3" id="KW-0472">Membrane</keyword>
<feature type="transmembrane region" description="Helical" evidence="3">
    <location>
        <begin position="119"/>
        <end position="139"/>
    </location>
</feature>
<evidence type="ECO:0000256" key="1">
    <source>
        <dbReference type="ARBA" id="ARBA00012528"/>
    </source>
</evidence>
<dbReference type="PANTHER" id="PTHR45138">
    <property type="entry name" value="REGULATORY COMPONENTS OF SENSORY TRANSDUCTION SYSTEM"/>
    <property type="match status" value="1"/>
</dbReference>
<dbReference type="RefSeq" id="WP_005800630.1">
    <property type="nucleotide sequence ID" value="NZ_ACQT01000410.1"/>
</dbReference>
<dbReference type="EC" id="2.7.7.65" evidence="1"/>
<feature type="transmembrane region" description="Helical" evidence="3">
    <location>
        <begin position="151"/>
        <end position="170"/>
    </location>
</feature>
<reference evidence="5 6" key="1">
    <citation type="submission" date="2009-05" db="EMBL/GenBank/DDBJ databases">
        <title>The draft genome of Acidovorax delafieldii 2AN.</title>
        <authorList>
            <consortium name="US DOE Joint Genome Institute (JGI-PGF)"/>
            <person name="Lucas S."/>
            <person name="Copeland A."/>
            <person name="Lapidus A."/>
            <person name="Glavina del Rio T."/>
            <person name="Tice H."/>
            <person name="Bruce D."/>
            <person name="Goodwin L."/>
            <person name="Pitluck S."/>
            <person name="Larimer F."/>
            <person name="Land M.L."/>
            <person name="Hauser L."/>
            <person name="Shelobolina E.S."/>
            <person name="Picardal F."/>
            <person name="Roden E."/>
            <person name="Emerson D."/>
        </authorList>
    </citation>
    <scope>NUCLEOTIDE SEQUENCE [LARGE SCALE GENOMIC DNA]</scope>
    <source>
        <strain evidence="5 6">2AN</strain>
    </source>
</reference>
<dbReference type="AlphaFoldDB" id="C5TC60"/>
<sequence>MVSFAADVPTMLAMVIVASLTMSAAVAVVGWGRPRDGLACWALVLLLNAAAHAMLALRGRIPDVLSIVVANTLLSCVFAGLLLAVFQFQGRRARWALVAAPVLVVLGLVLAYLDDFHARVSAVGFVCGLQALWALWAVVERRRATVGRGAWLLMAGLALEAGVLLVRASLAASLPVPQVGLLQGGTLQTLTFMATFGVVLLSSLGFVTMARDRADEANRVMAAVDALTGAANRRALISALDRDVARAVRTREPISVLMVDIDHFKRVNDQYGHQAGDQVLCRVVQVLQERVRSQDLVGRYGGEEFLVVLPGTDVAGALLLASDLRKAVESPAGAIGVTVSIGVFGGQLEPGDSWDVLVAAADRALYLAKENGRNRVEVAAALRRSPTQV</sequence>
<protein>
    <recommendedName>
        <fullName evidence="1">diguanylate cyclase</fullName>
        <ecNumber evidence="1">2.7.7.65</ecNumber>
    </recommendedName>
</protein>
<dbReference type="InterPro" id="IPR050469">
    <property type="entry name" value="Diguanylate_Cyclase"/>
</dbReference>
<keyword evidence="3" id="KW-0812">Transmembrane</keyword>
<dbReference type="GO" id="GO:1902201">
    <property type="term" value="P:negative regulation of bacterial-type flagellum-dependent cell motility"/>
    <property type="evidence" value="ECO:0007669"/>
    <property type="project" value="TreeGrafter"/>
</dbReference>
<dbReference type="InterPro" id="IPR029787">
    <property type="entry name" value="Nucleotide_cyclase"/>
</dbReference>
<evidence type="ECO:0000313" key="6">
    <source>
        <dbReference type="Proteomes" id="UP000003856"/>
    </source>
</evidence>
<dbReference type="SMART" id="SM00267">
    <property type="entry name" value="GGDEF"/>
    <property type="match status" value="1"/>
</dbReference>
<feature type="transmembrane region" description="Helical" evidence="3">
    <location>
        <begin position="38"/>
        <end position="58"/>
    </location>
</feature>
<comment type="catalytic activity">
    <reaction evidence="2">
        <text>2 GTP = 3',3'-c-di-GMP + 2 diphosphate</text>
        <dbReference type="Rhea" id="RHEA:24898"/>
        <dbReference type="ChEBI" id="CHEBI:33019"/>
        <dbReference type="ChEBI" id="CHEBI:37565"/>
        <dbReference type="ChEBI" id="CHEBI:58805"/>
        <dbReference type="EC" id="2.7.7.65"/>
    </reaction>
</comment>
<dbReference type="Pfam" id="PF00990">
    <property type="entry name" value="GGDEF"/>
    <property type="match status" value="1"/>
</dbReference>
<dbReference type="Gene3D" id="3.30.70.270">
    <property type="match status" value="1"/>
</dbReference>
<dbReference type="GO" id="GO:0052621">
    <property type="term" value="F:diguanylate cyclase activity"/>
    <property type="evidence" value="ECO:0007669"/>
    <property type="project" value="UniProtKB-EC"/>
</dbReference>
<feature type="transmembrane region" description="Helical" evidence="3">
    <location>
        <begin position="64"/>
        <end position="86"/>
    </location>
</feature>
<dbReference type="PANTHER" id="PTHR45138:SF9">
    <property type="entry name" value="DIGUANYLATE CYCLASE DGCM-RELATED"/>
    <property type="match status" value="1"/>
</dbReference>
<keyword evidence="3" id="KW-1133">Transmembrane helix</keyword>
<dbReference type="InterPro" id="IPR000160">
    <property type="entry name" value="GGDEF_dom"/>
</dbReference>
<feature type="transmembrane region" description="Helical" evidence="3">
    <location>
        <begin position="190"/>
        <end position="210"/>
    </location>
</feature>